<evidence type="ECO:0000313" key="1">
    <source>
        <dbReference type="EMBL" id="AUD06706.1"/>
    </source>
</evidence>
<dbReference type="KEGG" id="spir:CWM47_35590"/>
<evidence type="ECO:0000313" key="2">
    <source>
        <dbReference type="Proteomes" id="UP000232883"/>
    </source>
</evidence>
<sequence length="235" mass="27179">MGRLLLLLWFSLLLIPEVFAHVSSDSTVKRIFPKLTKQIGLKEPNLEADEYEVLIWYRQGLRFGDAQAVYVLHKTEKLFTVVKYIIDSNQRGFQSAKRWKPTVTTTLALWQRLLKQNILTLPNESTVFDRLYPKSRPSPPVDTVQTGMQADGSFTVKGYRTERRRSLFTDGDSYSFELFGPNNYRVYSYSNPDAYLRDEPKCEELQNVVGILNDLNLLFRSDKLGKEQAKAINKD</sequence>
<name>A0A2K8ZA04_9BACT</name>
<organism evidence="1 2">
    <name type="scientific">Spirosoma pollinicola</name>
    <dbReference type="NCBI Taxonomy" id="2057025"/>
    <lineage>
        <taxon>Bacteria</taxon>
        <taxon>Pseudomonadati</taxon>
        <taxon>Bacteroidota</taxon>
        <taxon>Cytophagia</taxon>
        <taxon>Cytophagales</taxon>
        <taxon>Cytophagaceae</taxon>
        <taxon>Spirosoma</taxon>
    </lineage>
</organism>
<protein>
    <submittedName>
        <fullName evidence="1">Uncharacterized protein</fullName>
    </submittedName>
</protein>
<dbReference type="Proteomes" id="UP000232883">
    <property type="component" value="Chromosome"/>
</dbReference>
<proteinExistence type="predicted"/>
<keyword evidence="2" id="KW-1185">Reference proteome</keyword>
<dbReference type="OrthoDB" id="947031at2"/>
<reference evidence="1 2" key="1">
    <citation type="submission" date="2017-11" db="EMBL/GenBank/DDBJ databases">
        <title>Taxonomic description and genome sequences of Spirosoma HA7 sp. nov., isolated from pollen microhabitat of Corylus avellana.</title>
        <authorList>
            <person name="Ambika Manirajan B."/>
            <person name="Suarez C."/>
            <person name="Ratering S."/>
            <person name="Geissler-Plaum R."/>
            <person name="Cardinale M."/>
            <person name="Sylvia S."/>
        </authorList>
    </citation>
    <scope>NUCLEOTIDE SEQUENCE [LARGE SCALE GENOMIC DNA]</scope>
    <source>
        <strain evidence="1 2">HA7</strain>
    </source>
</reference>
<dbReference type="AlphaFoldDB" id="A0A2K8ZA04"/>
<gene>
    <name evidence="1" type="ORF">CWM47_35590</name>
</gene>
<accession>A0A2K8ZA04</accession>
<dbReference type="EMBL" id="CP025096">
    <property type="protein sequence ID" value="AUD06706.1"/>
    <property type="molecule type" value="Genomic_DNA"/>
</dbReference>